<evidence type="ECO:0008006" key="3">
    <source>
        <dbReference type="Google" id="ProtNLM"/>
    </source>
</evidence>
<sequence length="124" mass="14337">MTDAGARNRRNRRKGAEFETALMNGFREHGSDIERLRLAGVEDEGDLVIRYSPTRYLVIEAKNAKFEPSVFIKEVEQERTNFAKHRNLDPHLVGGIAIVKRRGKSWRQSYVLTTVEEYFGLEPE</sequence>
<organism evidence="1 2">
    <name type="scientific">Actinocorallia libanotica</name>
    <dbReference type="NCBI Taxonomy" id="46162"/>
    <lineage>
        <taxon>Bacteria</taxon>
        <taxon>Bacillati</taxon>
        <taxon>Actinomycetota</taxon>
        <taxon>Actinomycetes</taxon>
        <taxon>Streptosporangiales</taxon>
        <taxon>Thermomonosporaceae</taxon>
        <taxon>Actinocorallia</taxon>
    </lineage>
</organism>
<name>A0ABN1RY81_9ACTN</name>
<dbReference type="EMBL" id="BAAAHH010000049">
    <property type="protein sequence ID" value="GAA0967331.1"/>
    <property type="molecule type" value="Genomic_DNA"/>
</dbReference>
<dbReference type="Gene3D" id="3.40.1350.10">
    <property type="match status" value="1"/>
</dbReference>
<evidence type="ECO:0000313" key="2">
    <source>
        <dbReference type="Proteomes" id="UP001500665"/>
    </source>
</evidence>
<proteinExistence type="predicted"/>
<dbReference type="RefSeq" id="WP_344246549.1">
    <property type="nucleotide sequence ID" value="NZ_BAAAHH010000049.1"/>
</dbReference>
<protein>
    <recommendedName>
        <fullName evidence="3">Holliday junction resolvase</fullName>
    </recommendedName>
</protein>
<comment type="caution">
    <text evidence="1">The sequence shown here is derived from an EMBL/GenBank/DDBJ whole genome shotgun (WGS) entry which is preliminary data.</text>
</comment>
<evidence type="ECO:0000313" key="1">
    <source>
        <dbReference type="EMBL" id="GAA0967331.1"/>
    </source>
</evidence>
<dbReference type="Proteomes" id="UP001500665">
    <property type="component" value="Unassembled WGS sequence"/>
</dbReference>
<reference evidence="1 2" key="1">
    <citation type="journal article" date="2019" name="Int. J. Syst. Evol. Microbiol.">
        <title>The Global Catalogue of Microorganisms (GCM) 10K type strain sequencing project: providing services to taxonomists for standard genome sequencing and annotation.</title>
        <authorList>
            <consortium name="The Broad Institute Genomics Platform"/>
            <consortium name="The Broad Institute Genome Sequencing Center for Infectious Disease"/>
            <person name="Wu L."/>
            <person name="Ma J."/>
        </authorList>
    </citation>
    <scope>NUCLEOTIDE SEQUENCE [LARGE SCALE GENOMIC DNA]</scope>
    <source>
        <strain evidence="1 2">JCM 10696</strain>
    </source>
</reference>
<keyword evidence="2" id="KW-1185">Reference proteome</keyword>
<accession>A0ABN1RY81</accession>
<gene>
    <name evidence="1" type="ORF">GCM10009550_71060</name>
</gene>
<dbReference type="InterPro" id="IPR011856">
    <property type="entry name" value="tRNA_endonuc-like_dom_sf"/>
</dbReference>